<keyword evidence="12" id="KW-1185">Reference proteome</keyword>
<dbReference type="InterPro" id="IPR046357">
    <property type="entry name" value="PPIase_dom_sf"/>
</dbReference>
<reference evidence="11" key="1">
    <citation type="submission" date="2022-08" db="EMBL/GenBank/DDBJ databases">
        <authorList>
            <person name="Vandamme P."/>
            <person name="Hettiarachchi A."/>
            <person name="Peeters C."/>
            <person name="Cnockaert M."/>
            <person name="Carlier A."/>
        </authorList>
    </citation>
    <scope>NUCLEOTIDE SEQUENCE</scope>
    <source>
        <strain evidence="11">LMG 31809</strain>
    </source>
</reference>
<name>A0A9X3Z7P5_9PROT</name>
<dbReference type="PROSITE" id="PS50198">
    <property type="entry name" value="PPIC_PPIASE_2"/>
    <property type="match status" value="2"/>
</dbReference>
<evidence type="ECO:0000259" key="10">
    <source>
        <dbReference type="PROSITE" id="PS50198"/>
    </source>
</evidence>
<protein>
    <recommendedName>
        <fullName evidence="1">Parvulin-like PPIase</fullName>
    </recommendedName>
    <alternativeName>
        <fullName evidence="7">Peptidyl-prolyl cis-trans isomerase plp</fullName>
    </alternativeName>
    <alternativeName>
        <fullName evidence="8">Rotamase plp</fullName>
    </alternativeName>
</protein>
<keyword evidence="5" id="KW-0143">Chaperone</keyword>
<dbReference type="Gene3D" id="1.10.4030.10">
    <property type="entry name" value="Porin chaperone SurA, peptide-binding domain"/>
    <property type="match status" value="1"/>
</dbReference>
<evidence type="ECO:0000256" key="8">
    <source>
        <dbReference type="ARBA" id="ARBA00031484"/>
    </source>
</evidence>
<dbReference type="Pfam" id="PF00639">
    <property type="entry name" value="Rotamase"/>
    <property type="match status" value="1"/>
</dbReference>
<evidence type="ECO:0000256" key="2">
    <source>
        <dbReference type="ARBA" id="ARBA00022729"/>
    </source>
</evidence>
<evidence type="ECO:0000256" key="5">
    <source>
        <dbReference type="ARBA" id="ARBA00023186"/>
    </source>
</evidence>
<feature type="domain" description="PpiC" evidence="10">
    <location>
        <begin position="196"/>
        <end position="294"/>
    </location>
</feature>
<comment type="caution">
    <text evidence="11">The sequence shown here is derived from an EMBL/GenBank/DDBJ whole genome shotgun (WGS) entry which is preliminary data.</text>
</comment>
<gene>
    <name evidence="11" type="ORF">NYP16_10380</name>
</gene>
<evidence type="ECO:0000256" key="9">
    <source>
        <dbReference type="PROSITE-ProRule" id="PRU00278"/>
    </source>
</evidence>
<dbReference type="SUPFAM" id="SSF109998">
    <property type="entry name" value="Triger factor/SurA peptide-binding domain-like"/>
    <property type="match status" value="1"/>
</dbReference>
<dbReference type="Pfam" id="PF09312">
    <property type="entry name" value="SurA_N"/>
    <property type="match status" value="1"/>
</dbReference>
<keyword evidence="6 9" id="KW-0413">Isomerase</keyword>
<keyword evidence="2" id="KW-0732">Signal</keyword>
<dbReference type="SUPFAM" id="SSF54534">
    <property type="entry name" value="FKBP-like"/>
    <property type="match status" value="2"/>
</dbReference>
<dbReference type="AlphaFoldDB" id="A0A9X3Z7P5"/>
<proteinExistence type="predicted"/>
<evidence type="ECO:0000256" key="3">
    <source>
        <dbReference type="ARBA" id="ARBA00022764"/>
    </source>
</evidence>
<dbReference type="InterPro" id="IPR015391">
    <property type="entry name" value="SurA_N"/>
</dbReference>
<evidence type="ECO:0000256" key="1">
    <source>
        <dbReference type="ARBA" id="ARBA00018370"/>
    </source>
</evidence>
<evidence type="ECO:0000313" key="12">
    <source>
        <dbReference type="Proteomes" id="UP001141619"/>
    </source>
</evidence>
<keyword evidence="4 9" id="KW-0697">Rotamase</keyword>
<dbReference type="PANTHER" id="PTHR47637">
    <property type="entry name" value="CHAPERONE SURA"/>
    <property type="match status" value="1"/>
</dbReference>
<dbReference type="EMBL" id="JANWOI010000003">
    <property type="protein sequence ID" value="MDA5194356.1"/>
    <property type="molecule type" value="Genomic_DNA"/>
</dbReference>
<evidence type="ECO:0000313" key="11">
    <source>
        <dbReference type="EMBL" id="MDA5194356.1"/>
    </source>
</evidence>
<dbReference type="Proteomes" id="UP001141619">
    <property type="component" value="Unassembled WGS sequence"/>
</dbReference>
<dbReference type="GO" id="GO:0003755">
    <property type="term" value="F:peptidyl-prolyl cis-trans isomerase activity"/>
    <property type="evidence" value="ECO:0007669"/>
    <property type="project" value="UniProtKB-KW"/>
</dbReference>
<accession>A0A9X3Z7P5</accession>
<dbReference type="PANTHER" id="PTHR47637:SF1">
    <property type="entry name" value="CHAPERONE SURA"/>
    <property type="match status" value="1"/>
</dbReference>
<dbReference type="InterPro" id="IPR000297">
    <property type="entry name" value="PPIase_PpiC"/>
</dbReference>
<dbReference type="RefSeq" id="WP_274944059.1">
    <property type="nucleotide sequence ID" value="NZ_JANWOI010000003.1"/>
</dbReference>
<evidence type="ECO:0000256" key="4">
    <source>
        <dbReference type="ARBA" id="ARBA00023110"/>
    </source>
</evidence>
<evidence type="ECO:0000256" key="7">
    <source>
        <dbReference type="ARBA" id="ARBA00030642"/>
    </source>
</evidence>
<reference evidence="11" key="2">
    <citation type="journal article" date="2023" name="Syst. Appl. Microbiol.">
        <title>Govania unica gen. nov., sp. nov., a rare biosphere bacterium that represents a novel family in the class Alphaproteobacteria.</title>
        <authorList>
            <person name="Vandamme P."/>
            <person name="Peeters C."/>
            <person name="Hettiarachchi A."/>
            <person name="Cnockaert M."/>
            <person name="Carlier A."/>
        </authorList>
    </citation>
    <scope>NUCLEOTIDE SEQUENCE</scope>
    <source>
        <strain evidence="11">LMG 31809</strain>
    </source>
</reference>
<feature type="domain" description="PpiC" evidence="10">
    <location>
        <begin position="305"/>
        <end position="398"/>
    </location>
</feature>
<dbReference type="Gene3D" id="3.10.50.40">
    <property type="match status" value="2"/>
</dbReference>
<dbReference type="InterPro" id="IPR050280">
    <property type="entry name" value="OMP_Chaperone_SurA"/>
</dbReference>
<dbReference type="InterPro" id="IPR027304">
    <property type="entry name" value="Trigger_fact/SurA_dom_sf"/>
</dbReference>
<keyword evidence="3" id="KW-0574">Periplasm</keyword>
<evidence type="ECO:0000256" key="6">
    <source>
        <dbReference type="ARBA" id="ARBA00023235"/>
    </source>
</evidence>
<organism evidence="11 12">
    <name type="scientific">Govanella unica</name>
    <dbReference type="NCBI Taxonomy" id="2975056"/>
    <lineage>
        <taxon>Bacteria</taxon>
        <taxon>Pseudomonadati</taxon>
        <taxon>Pseudomonadota</taxon>
        <taxon>Alphaproteobacteria</taxon>
        <taxon>Emcibacterales</taxon>
        <taxon>Govanellaceae</taxon>
        <taxon>Govanella</taxon>
    </lineage>
</organism>
<sequence>MTVSYRSVVRPRDMRPSLDRGQVKTMARLFLVIGGLMTIAPGAMAQARNPNVQKIEAVVNDQVVSAYDVDQRVNLLLASVSAQISPEQKMMLRRQALQNLIDERLELQEAKHYDLVISEEEANETVAAIAQQYNMNQAQFADYLAKSGASIDALKQQLKAELAWNRLVRGRFRQQIEVSEEDVQAQIDRMKQTVGQSEYQVSEIFLLVDTPAKEEEARITAERIEGQLKQGVPFNVMARQFSEAPTAAVGGDLGWVQQGQLAPEVDQAILTMRPNEISAPIRTANGFYVVQLKERRKVLTPDASDERLTLQQAIYNKHPGETAESASARITKALAGVKSCADLTTAAKIGAQDINKVGTVRLGDLPPMVQSAVEKVEVGKHSAPVDTPEGFRVLFVCERVMPESKMPSNEQVSESMSQQRLSLMSRRYLRDLRRDAIIDIRG</sequence>